<comment type="caution">
    <text evidence="2">The sequence shown here is derived from an EMBL/GenBank/DDBJ whole genome shotgun (WGS) entry which is preliminary data.</text>
</comment>
<proteinExistence type="predicted"/>
<dbReference type="AlphaFoldDB" id="A0A9Q1JHX1"/>
<protein>
    <submittedName>
        <fullName evidence="2">Uncharacterized protein</fullName>
    </submittedName>
</protein>
<name>A0A9Q1JHX1_9CARY</name>
<reference evidence="2" key="1">
    <citation type="submission" date="2022-04" db="EMBL/GenBank/DDBJ databases">
        <title>Carnegiea gigantea Genome sequencing and assembly v2.</title>
        <authorList>
            <person name="Copetti D."/>
            <person name="Sanderson M.J."/>
            <person name="Burquez A."/>
            <person name="Wojciechowski M.F."/>
        </authorList>
    </citation>
    <scope>NUCLEOTIDE SEQUENCE</scope>
    <source>
        <strain evidence="2">SGP5-SGP5p</strain>
        <tissue evidence="2">Aerial part</tissue>
    </source>
</reference>
<feature type="region of interest" description="Disordered" evidence="1">
    <location>
        <begin position="317"/>
        <end position="336"/>
    </location>
</feature>
<evidence type="ECO:0000313" key="3">
    <source>
        <dbReference type="Proteomes" id="UP001153076"/>
    </source>
</evidence>
<evidence type="ECO:0000313" key="2">
    <source>
        <dbReference type="EMBL" id="KAJ8420891.1"/>
    </source>
</evidence>
<sequence>MDMEKGRLQWVPTFFVADSEGSTVSNVAGDLPSRSRVPVVFLAGDQSPATFPVTGESPEFHFLRFSFQKRPSEVFQGQRAVTHGMRGCKRFVAIESKSFDLAIGGTAKDVWRISENGRERTSLLLPENIALWLLRAWGRFYKSKSSNWCNQVRRGSSIFPLESKRKRAGKFLQLSVLNKGKRTFVIFPPGWNERGWAKIFDALPEIANLAFLGSTEEAFTPSDTGTWYCASTSTSAKSTTSRLLSKVWFTGKPECFLRSVPHVAAITPARNVNEAAEELSLSKHMQVDRGKQRVVTELGIRASRSVTTQVYSQRNSFGNRRNRVRETNRSSSEGSVCADWPPDALLVRDASSPSTDEAKWVDPALFEAKICVQASSNAFVPLARDVVVSHQVHMGSLVMDIHPISDS</sequence>
<dbReference type="EMBL" id="JAKOGI010003071">
    <property type="protein sequence ID" value="KAJ8420891.1"/>
    <property type="molecule type" value="Genomic_DNA"/>
</dbReference>
<dbReference type="Proteomes" id="UP001153076">
    <property type="component" value="Unassembled WGS sequence"/>
</dbReference>
<dbReference type="OrthoDB" id="424753at2759"/>
<accession>A0A9Q1JHX1</accession>
<evidence type="ECO:0000256" key="1">
    <source>
        <dbReference type="SAM" id="MobiDB-lite"/>
    </source>
</evidence>
<organism evidence="2 3">
    <name type="scientific">Carnegiea gigantea</name>
    <dbReference type="NCBI Taxonomy" id="171969"/>
    <lineage>
        <taxon>Eukaryota</taxon>
        <taxon>Viridiplantae</taxon>
        <taxon>Streptophyta</taxon>
        <taxon>Embryophyta</taxon>
        <taxon>Tracheophyta</taxon>
        <taxon>Spermatophyta</taxon>
        <taxon>Magnoliopsida</taxon>
        <taxon>eudicotyledons</taxon>
        <taxon>Gunneridae</taxon>
        <taxon>Pentapetalae</taxon>
        <taxon>Caryophyllales</taxon>
        <taxon>Cactineae</taxon>
        <taxon>Cactaceae</taxon>
        <taxon>Cactoideae</taxon>
        <taxon>Echinocereeae</taxon>
        <taxon>Carnegiea</taxon>
    </lineage>
</organism>
<keyword evidence="3" id="KW-1185">Reference proteome</keyword>
<gene>
    <name evidence="2" type="ORF">Cgig2_016234</name>
</gene>